<keyword evidence="7 8" id="KW-0472">Membrane</keyword>
<name>A0A938WPY2_9BACT</name>
<organism evidence="10 11">
    <name type="scientific">Marseilla massiliensis</name>
    <dbReference type="NCBI Taxonomy" id="1841864"/>
    <lineage>
        <taxon>Bacteria</taxon>
        <taxon>Pseudomonadati</taxon>
        <taxon>Bacteroidota</taxon>
        <taxon>Bacteroidia</taxon>
        <taxon>Bacteroidales</taxon>
        <taxon>Prevotellaceae</taxon>
        <taxon>Marseilla</taxon>
    </lineage>
</organism>
<keyword evidence="6 8" id="KW-1133">Transmembrane helix</keyword>
<evidence type="ECO:0000256" key="2">
    <source>
        <dbReference type="ARBA" id="ARBA00007783"/>
    </source>
</evidence>
<dbReference type="PANTHER" id="PTHR30294">
    <property type="entry name" value="MEMBRANE COMPONENT OF ABC TRANSPORTER YHHJ-RELATED"/>
    <property type="match status" value="1"/>
</dbReference>
<evidence type="ECO:0000256" key="4">
    <source>
        <dbReference type="ARBA" id="ARBA00022475"/>
    </source>
</evidence>
<feature type="transmembrane region" description="Helical" evidence="8">
    <location>
        <begin position="176"/>
        <end position="199"/>
    </location>
</feature>
<evidence type="ECO:0000256" key="1">
    <source>
        <dbReference type="ARBA" id="ARBA00004651"/>
    </source>
</evidence>
<protein>
    <submittedName>
        <fullName evidence="10">ABC transporter permease</fullName>
    </submittedName>
</protein>
<evidence type="ECO:0000259" key="9">
    <source>
        <dbReference type="PROSITE" id="PS51012"/>
    </source>
</evidence>
<dbReference type="InterPro" id="IPR013525">
    <property type="entry name" value="ABC2_TM"/>
</dbReference>
<evidence type="ECO:0000256" key="5">
    <source>
        <dbReference type="ARBA" id="ARBA00022692"/>
    </source>
</evidence>
<comment type="caution">
    <text evidence="10">The sequence shown here is derived from an EMBL/GenBank/DDBJ whole genome shotgun (WGS) entry which is preliminary data.</text>
</comment>
<feature type="transmembrane region" description="Helical" evidence="8">
    <location>
        <begin position="258"/>
        <end position="276"/>
    </location>
</feature>
<keyword evidence="4" id="KW-1003">Cell membrane</keyword>
<feature type="transmembrane region" description="Helical" evidence="8">
    <location>
        <begin position="347"/>
        <end position="365"/>
    </location>
</feature>
<feature type="transmembrane region" description="Helical" evidence="8">
    <location>
        <begin position="219"/>
        <end position="246"/>
    </location>
</feature>
<comment type="similarity">
    <text evidence="2">Belongs to the ABC-2 integral membrane protein family.</text>
</comment>
<feature type="domain" description="ABC transmembrane type-2" evidence="9">
    <location>
        <begin position="126"/>
        <end position="368"/>
    </location>
</feature>
<evidence type="ECO:0000256" key="8">
    <source>
        <dbReference type="SAM" id="Phobius"/>
    </source>
</evidence>
<gene>
    <name evidence="10" type="ORF">H6B30_12160</name>
</gene>
<keyword evidence="5 8" id="KW-0812">Transmembrane</keyword>
<dbReference type="Gene3D" id="3.40.1710.10">
    <property type="entry name" value="abc type-2 transporter like domain"/>
    <property type="match status" value="1"/>
</dbReference>
<dbReference type="Pfam" id="PF12698">
    <property type="entry name" value="ABC2_membrane_3"/>
    <property type="match status" value="1"/>
</dbReference>
<feature type="transmembrane region" description="Helical" evidence="8">
    <location>
        <begin position="288"/>
        <end position="307"/>
    </location>
</feature>
<evidence type="ECO:0000256" key="3">
    <source>
        <dbReference type="ARBA" id="ARBA00022448"/>
    </source>
</evidence>
<comment type="subcellular location">
    <subcellularLocation>
        <location evidence="1">Cell membrane</location>
        <topology evidence="1">Multi-pass membrane protein</topology>
    </subcellularLocation>
</comment>
<accession>A0A938WPY2</accession>
<dbReference type="Proteomes" id="UP000764045">
    <property type="component" value="Unassembled WGS sequence"/>
</dbReference>
<dbReference type="InterPro" id="IPR051449">
    <property type="entry name" value="ABC-2_transporter_component"/>
</dbReference>
<proteinExistence type="inferred from homology"/>
<dbReference type="InterPro" id="IPR047817">
    <property type="entry name" value="ABC2_TM_bact-type"/>
</dbReference>
<feature type="transmembrane region" description="Helical" evidence="8">
    <location>
        <begin position="18"/>
        <end position="37"/>
    </location>
</feature>
<evidence type="ECO:0000313" key="11">
    <source>
        <dbReference type="Proteomes" id="UP000764045"/>
    </source>
</evidence>
<evidence type="ECO:0000256" key="7">
    <source>
        <dbReference type="ARBA" id="ARBA00023136"/>
    </source>
</evidence>
<evidence type="ECO:0000256" key="6">
    <source>
        <dbReference type="ARBA" id="ARBA00022989"/>
    </source>
</evidence>
<dbReference type="AlphaFoldDB" id="A0A938WPY2"/>
<dbReference type="RefSeq" id="WP_205110938.1">
    <property type="nucleotide sequence ID" value="NZ_JACJJL010000022.1"/>
</dbReference>
<keyword evidence="3" id="KW-0813">Transport</keyword>
<evidence type="ECO:0000313" key="10">
    <source>
        <dbReference type="EMBL" id="MBM6662495.1"/>
    </source>
</evidence>
<keyword evidence="11" id="KW-1185">Reference proteome</keyword>
<dbReference type="PANTHER" id="PTHR30294:SF29">
    <property type="entry name" value="MULTIDRUG ABC TRANSPORTER PERMEASE YBHS-RELATED"/>
    <property type="match status" value="1"/>
</dbReference>
<dbReference type="PROSITE" id="PS51012">
    <property type="entry name" value="ABC_TM2"/>
    <property type="match status" value="1"/>
</dbReference>
<reference evidence="10 11" key="1">
    <citation type="journal article" date="2021" name="Sci. Rep.">
        <title>The distribution of antibiotic resistance genes in chicken gut microbiota commensals.</title>
        <authorList>
            <person name="Juricova H."/>
            <person name="Matiasovicova J."/>
            <person name="Kubasova T."/>
            <person name="Cejkova D."/>
            <person name="Rychlik I."/>
        </authorList>
    </citation>
    <scope>NUCLEOTIDE SEQUENCE [LARGE SCALE GENOMIC DNA]</scope>
    <source>
        <strain evidence="10 11">An819</strain>
    </source>
</reference>
<dbReference type="GO" id="GO:0140359">
    <property type="term" value="F:ABC-type transporter activity"/>
    <property type="evidence" value="ECO:0007669"/>
    <property type="project" value="InterPro"/>
</dbReference>
<dbReference type="EMBL" id="JACJJL010000022">
    <property type="protein sequence ID" value="MBM6662495.1"/>
    <property type="molecule type" value="Genomic_DNA"/>
</dbReference>
<sequence length="369" mass="40044">MLKYLLEKEFKQIVRNTFLSKMMVILPIMTIVVFPYVTSQEVTDVKVCIVDNDHSQASQRLAQKVEASGCFSVAGYEPTYGEAMKGIEEGSADIVLEIPRGFAKSRGRGEEPQVTVAANSVNGVRGGLGSQYLSAVIAAFAAEEGGSEARAAQGMAAGAGPATLYRYNPTLDYKVFMVPGLIAVLITLLCCALTALNIVGEKEAGTIEQINVTPVPKSLFILAKLMPNWAIGMLSLSFGVAFAWAVHGISPLQGLPSIVLFSAVYILVASAMGMVISNYSDTMQQAMFLMFFFLILMMLTCGLFTPIESMPEWAQKITTLNPMRYFTRAMRLAYLRGSSPAELARELMWLGGFAVVLNAWAVASYKKSN</sequence>
<dbReference type="GO" id="GO:0005886">
    <property type="term" value="C:plasma membrane"/>
    <property type="evidence" value="ECO:0007669"/>
    <property type="project" value="UniProtKB-SubCell"/>
</dbReference>